<organism evidence="1 2">
    <name type="scientific">Megamonas rupellensis</name>
    <dbReference type="NCBI Taxonomy" id="491921"/>
    <lineage>
        <taxon>Bacteria</taxon>
        <taxon>Bacillati</taxon>
        <taxon>Bacillota</taxon>
        <taxon>Negativicutes</taxon>
        <taxon>Selenomonadales</taxon>
        <taxon>Selenomonadaceae</taxon>
        <taxon>Megamonas</taxon>
    </lineage>
</organism>
<dbReference type="Proteomes" id="UP000286147">
    <property type="component" value="Unassembled WGS sequence"/>
</dbReference>
<protein>
    <submittedName>
        <fullName evidence="1">Uncharacterized protein</fullName>
    </submittedName>
</protein>
<reference evidence="1 2" key="1">
    <citation type="submission" date="2018-08" db="EMBL/GenBank/DDBJ databases">
        <title>A genome reference for cultivated species of the human gut microbiota.</title>
        <authorList>
            <person name="Zou Y."/>
            <person name="Xue W."/>
            <person name="Luo G."/>
        </authorList>
    </citation>
    <scope>NUCLEOTIDE SEQUENCE [LARGE SCALE GENOMIC DNA]</scope>
    <source>
        <strain evidence="1 2">AF27-12</strain>
    </source>
</reference>
<gene>
    <name evidence="1" type="ORF">DWY77_01110</name>
</gene>
<name>A0A412CH50_9FIRM</name>
<dbReference type="AlphaFoldDB" id="A0A412CH50"/>
<comment type="caution">
    <text evidence="1">The sequence shown here is derived from an EMBL/GenBank/DDBJ whole genome shotgun (WGS) entry which is preliminary data.</text>
</comment>
<sequence length="499" mass="58543">MFFSEKFQVSNDILKSYGAVDISLICDVPLFVDPMLIFNSSSARYKELHNNIIRYFYFLYTKATQGLTTKEIDAWFNFSEVPNNWLGYSLYGNKGLALGKKYAHFLYDNIAFAVNTHSISKSTHIEKVMLLYEGSGKDKISDLTVNLIKGFLCEYTEKFALNYIKREFLEEFPVDKAYFNYDTESFISKEFTLPYIYNEDNKKEYVLLTPCDILREDEPAINKKDFLNSYDRIRTVIENDSLRTYVNNYISLSIRRYEENQRKNRRPIKEKSIKKIARQAFQDVVKEYPEIYDYYIKLRETDTDKIRSQCLDELNTQLNKLCVASKNIINLFKKESYQINEMLTAREEAKQRLKFFKHIIEDCDGYKNLYVKGVQIAQENDLQRLFRFVWYGTTYKVDSESNNGRGQTDFIISKGQDNQNIVEFKLASNSKLAHVFTQVKIYEAANCTDGSLIVIFYFSKEEQNYAEQIIKSAGYENMINEAIFLIDCRNDNKISASKA</sequence>
<dbReference type="EMBL" id="QRTP01000002">
    <property type="protein sequence ID" value="RGQ86522.1"/>
    <property type="molecule type" value="Genomic_DNA"/>
</dbReference>
<dbReference type="RefSeq" id="WP_118035437.1">
    <property type="nucleotide sequence ID" value="NZ_QRTP01000002.1"/>
</dbReference>
<evidence type="ECO:0000313" key="2">
    <source>
        <dbReference type="Proteomes" id="UP000286147"/>
    </source>
</evidence>
<evidence type="ECO:0000313" key="1">
    <source>
        <dbReference type="EMBL" id="RGQ86522.1"/>
    </source>
</evidence>
<accession>A0A412CH50</accession>
<proteinExistence type="predicted"/>